<dbReference type="InParanoid" id="A0A059D742"/>
<organism evidence="2">
    <name type="scientific">Eucalyptus grandis</name>
    <name type="common">Flooded gum</name>
    <dbReference type="NCBI Taxonomy" id="71139"/>
    <lineage>
        <taxon>Eukaryota</taxon>
        <taxon>Viridiplantae</taxon>
        <taxon>Streptophyta</taxon>
        <taxon>Embryophyta</taxon>
        <taxon>Tracheophyta</taxon>
        <taxon>Spermatophyta</taxon>
        <taxon>Magnoliopsida</taxon>
        <taxon>eudicotyledons</taxon>
        <taxon>Gunneridae</taxon>
        <taxon>Pentapetalae</taxon>
        <taxon>rosids</taxon>
        <taxon>malvids</taxon>
        <taxon>Myrtales</taxon>
        <taxon>Myrtaceae</taxon>
        <taxon>Myrtoideae</taxon>
        <taxon>Eucalypteae</taxon>
        <taxon>Eucalyptus</taxon>
    </lineage>
</organism>
<feature type="compositionally biased region" description="Basic and acidic residues" evidence="1">
    <location>
        <begin position="1"/>
        <end position="33"/>
    </location>
</feature>
<sequence>MVKEGASHKREAGKPESSRGQQEKRERERKSDGRVQALFSAPAVASGRRLCIRRRAARRIEDVAELPISATWVLEDPGDARSRLQVLRRRRRVYSYMGRVLLQAPMSTVETRLRLRRMPPFLSFSSVHSLDTSPLVELDRPHV</sequence>
<reference evidence="2" key="1">
    <citation type="submission" date="2013-07" db="EMBL/GenBank/DDBJ databases">
        <title>The genome of Eucalyptus grandis.</title>
        <authorList>
            <person name="Schmutz J."/>
            <person name="Hayes R."/>
            <person name="Myburg A."/>
            <person name="Tuskan G."/>
            <person name="Grattapaglia D."/>
            <person name="Rokhsar D.S."/>
        </authorList>
    </citation>
    <scope>NUCLEOTIDE SEQUENCE</scope>
    <source>
        <tissue evidence="2">Leaf extractions</tissue>
    </source>
</reference>
<gene>
    <name evidence="2" type="ORF">EUGRSUZ_B02730</name>
</gene>
<feature type="region of interest" description="Disordered" evidence="1">
    <location>
        <begin position="1"/>
        <end position="38"/>
    </location>
</feature>
<protein>
    <submittedName>
        <fullName evidence="2">Uncharacterized protein</fullName>
    </submittedName>
</protein>
<evidence type="ECO:0000313" key="2">
    <source>
        <dbReference type="EMBL" id="KCW86025.1"/>
    </source>
</evidence>
<dbReference type="AlphaFoldDB" id="A0A059D742"/>
<dbReference type="Gramene" id="KCW86025">
    <property type="protein sequence ID" value="KCW86025"/>
    <property type="gene ID" value="EUGRSUZ_B02730"/>
</dbReference>
<name>A0A059D742_EUCGR</name>
<dbReference type="EMBL" id="KK198754">
    <property type="protein sequence ID" value="KCW86025.1"/>
    <property type="molecule type" value="Genomic_DNA"/>
</dbReference>
<proteinExistence type="predicted"/>
<evidence type="ECO:0000256" key="1">
    <source>
        <dbReference type="SAM" id="MobiDB-lite"/>
    </source>
</evidence>
<accession>A0A059D742</accession>